<accession>A0A1Y2L3J6</accession>
<reference evidence="2 3" key="1">
    <citation type="submission" date="2014-03" db="EMBL/GenBank/DDBJ databases">
        <title>The draft genome sequence of Thalassospira mesophila JCM 18969.</title>
        <authorList>
            <person name="Lai Q."/>
            <person name="Shao Z."/>
        </authorList>
    </citation>
    <scope>NUCLEOTIDE SEQUENCE [LARGE SCALE GENOMIC DNA]</scope>
    <source>
        <strain evidence="2 3">JCM 18969</strain>
    </source>
</reference>
<keyword evidence="3" id="KW-1185">Reference proteome</keyword>
<keyword evidence="1" id="KW-1133">Transmembrane helix</keyword>
<dbReference type="AlphaFoldDB" id="A0A1Y2L3J6"/>
<evidence type="ECO:0000313" key="3">
    <source>
        <dbReference type="Proteomes" id="UP000193391"/>
    </source>
</evidence>
<keyword evidence="1" id="KW-0472">Membrane</keyword>
<comment type="caution">
    <text evidence="2">The sequence shown here is derived from an EMBL/GenBank/DDBJ whole genome shotgun (WGS) entry which is preliminary data.</text>
</comment>
<evidence type="ECO:0000256" key="1">
    <source>
        <dbReference type="SAM" id="Phobius"/>
    </source>
</evidence>
<proteinExistence type="predicted"/>
<evidence type="ECO:0000313" key="2">
    <source>
        <dbReference type="EMBL" id="OSQ39747.1"/>
    </source>
</evidence>
<dbReference type="EMBL" id="JFKA01000002">
    <property type="protein sequence ID" value="OSQ39747.1"/>
    <property type="molecule type" value="Genomic_DNA"/>
</dbReference>
<sequence>MARLAGYHPGRAIFVLGMQCAQMAVSRLAGVIAVTFRQDTRHVICLFLVAGVLPGFCFF</sequence>
<keyword evidence="1" id="KW-0812">Transmembrane</keyword>
<feature type="transmembrane region" description="Helical" evidence="1">
    <location>
        <begin position="40"/>
        <end position="58"/>
    </location>
</feature>
<dbReference type="Proteomes" id="UP000193391">
    <property type="component" value="Unassembled WGS sequence"/>
</dbReference>
<name>A0A1Y2L3J6_9PROT</name>
<organism evidence="2 3">
    <name type="scientific">Thalassospira mesophila</name>
    <dbReference type="NCBI Taxonomy" id="1293891"/>
    <lineage>
        <taxon>Bacteria</taxon>
        <taxon>Pseudomonadati</taxon>
        <taxon>Pseudomonadota</taxon>
        <taxon>Alphaproteobacteria</taxon>
        <taxon>Rhodospirillales</taxon>
        <taxon>Thalassospiraceae</taxon>
        <taxon>Thalassospira</taxon>
    </lineage>
</organism>
<gene>
    <name evidence="2" type="ORF">TMES_07290</name>
</gene>
<feature type="transmembrane region" description="Helical" evidence="1">
    <location>
        <begin position="12"/>
        <end position="34"/>
    </location>
</feature>
<dbReference type="STRING" id="1293891.TMES_07290"/>
<protein>
    <submittedName>
        <fullName evidence="2">Uncharacterized protein</fullName>
    </submittedName>
</protein>